<sequence length="147" mass="16505">MTEKRNHLLIAGSVLTLLMLILLPAVLRLCLRADKAALVLTPDHFVFANLKSPVPIKDIADFELHIAYGTFLPLHLEDDAPLPERASRSFSVPNARVFKKKRRVVLMLAQFCRDGKKLTPDELGPLIADYVNAGVARHLLQQRFEKA</sequence>
<dbReference type="EMBL" id="ODAM01000154">
    <property type="protein sequence ID" value="SOQ15320.1"/>
    <property type="molecule type" value="Genomic_DNA"/>
</dbReference>
<evidence type="ECO:0000313" key="1">
    <source>
        <dbReference type="EMBL" id="SOQ15320.1"/>
    </source>
</evidence>
<reference evidence="1 2" key="1">
    <citation type="submission" date="2017-11" db="EMBL/GenBank/DDBJ databases">
        <authorList>
            <person name="Blom J."/>
        </authorList>
    </citation>
    <scope>NUCLEOTIDE SEQUENCE [LARGE SCALE GENOMIC DNA]</scope>
    <source>
        <strain evidence="1">NCPPB 2254</strain>
    </source>
</reference>
<proteinExistence type="predicted"/>
<name>A0AB38EP13_9PSED</name>
<dbReference type="Proteomes" id="UP000237580">
    <property type="component" value="Unassembled WGS sequence"/>
</dbReference>
<comment type="caution">
    <text evidence="1">The sequence shown here is derived from an EMBL/GenBank/DDBJ whole genome shotgun (WGS) entry which is preliminary data.</text>
</comment>
<evidence type="ECO:0000313" key="2">
    <source>
        <dbReference type="Proteomes" id="UP000237580"/>
    </source>
</evidence>
<organism evidence="1 2">
    <name type="scientific">Pseudomonas syringae pv. persicae</name>
    <dbReference type="NCBI Taxonomy" id="237306"/>
    <lineage>
        <taxon>Bacteria</taxon>
        <taxon>Pseudomonadati</taxon>
        <taxon>Pseudomonadota</taxon>
        <taxon>Gammaproteobacteria</taxon>
        <taxon>Pseudomonadales</taxon>
        <taxon>Pseudomonadaceae</taxon>
        <taxon>Pseudomonas</taxon>
    </lineage>
</organism>
<protein>
    <submittedName>
        <fullName evidence="1">Peptidase M48, Ste24p</fullName>
    </submittedName>
</protein>
<dbReference type="AlphaFoldDB" id="A0AB38EP13"/>
<accession>A0AB38EP13</accession>
<gene>
    <name evidence="1" type="ORF">NCPPB2254_05410</name>
</gene>